<feature type="transmembrane region" description="Helical" evidence="1">
    <location>
        <begin position="69"/>
        <end position="87"/>
    </location>
</feature>
<keyword evidence="1" id="KW-0472">Membrane</keyword>
<organism evidence="2 3">
    <name type="scientific">Catellatospora bangladeshensis</name>
    <dbReference type="NCBI Taxonomy" id="310355"/>
    <lineage>
        <taxon>Bacteria</taxon>
        <taxon>Bacillati</taxon>
        <taxon>Actinomycetota</taxon>
        <taxon>Actinomycetes</taxon>
        <taxon>Micromonosporales</taxon>
        <taxon>Micromonosporaceae</taxon>
        <taxon>Catellatospora</taxon>
    </lineage>
</organism>
<evidence type="ECO:0000313" key="2">
    <source>
        <dbReference type="EMBL" id="GIF82277.1"/>
    </source>
</evidence>
<dbReference type="EMBL" id="BONF01000019">
    <property type="protein sequence ID" value="GIF82277.1"/>
    <property type="molecule type" value="Genomic_DNA"/>
</dbReference>
<name>A0A8J3JCD2_9ACTN</name>
<keyword evidence="1" id="KW-1133">Transmembrane helix</keyword>
<dbReference type="Proteomes" id="UP000601223">
    <property type="component" value="Unassembled WGS sequence"/>
</dbReference>
<dbReference type="RefSeq" id="WP_203747207.1">
    <property type="nucleotide sequence ID" value="NZ_BONF01000019.1"/>
</dbReference>
<keyword evidence="3" id="KW-1185">Reference proteome</keyword>
<feature type="transmembrane region" description="Helical" evidence="1">
    <location>
        <begin position="168"/>
        <end position="192"/>
    </location>
</feature>
<dbReference type="AlphaFoldDB" id="A0A8J3JCD2"/>
<comment type="caution">
    <text evidence="2">The sequence shown here is derived from an EMBL/GenBank/DDBJ whole genome shotgun (WGS) entry which is preliminary data.</text>
</comment>
<reference evidence="2 3" key="1">
    <citation type="submission" date="2021-01" db="EMBL/GenBank/DDBJ databases">
        <title>Whole genome shotgun sequence of Catellatospora bangladeshensis NBRC 107357.</title>
        <authorList>
            <person name="Komaki H."/>
            <person name="Tamura T."/>
        </authorList>
    </citation>
    <scope>NUCLEOTIDE SEQUENCE [LARGE SCALE GENOMIC DNA]</scope>
    <source>
        <strain evidence="2 3">NBRC 107357</strain>
    </source>
</reference>
<evidence type="ECO:0000313" key="3">
    <source>
        <dbReference type="Proteomes" id="UP000601223"/>
    </source>
</evidence>
<sequence>MDGESRAPAPGGRQAGAGLAPAVRAVRTAFAALAVLGMAAQVAVAGLILAARAERIGFVDDLGYWRPQLIAVSAVVLGLGIVATGLFRRGGGAAAEHAWSAAAMVATVAALLGGPVVLLLWQLFHTSDPGSVGSLIHDLYPLLSWVLAVVVAYLIWRAVRGTLRATGLLATGTVLTFTALAALVLAVVYVTVPSTCCPW</sequence>
<evidence type="ECO:0000256" key="1">
    <source>
        <dbReference type="SAM" id="Phobius"/>
    </source>
</evidence>
<feature type="transmembrane region" description="Helical" evidence="1">
    <location>
        <begin position="29"/>
        <end position="49"/>
    </location>
</feature>
<proteinExistence type="predicted"/>
<accession>A0A8J3JCD2</accession>
<keyword evidence="1" id="KW-0812">Transmembrane</keyword>
<feature type="transmembrane region" description="Helical" evidence="1">
    <location>
        <begin position="99"/>
        <end position="124"/>
    </location>
</feature>
<protein>
    <submittedName>
        <fullName evidence="2">Uncharacterized protein</fullName>
    </submittedName>
</protein>
<feature type="transmembrane region" description="Helical" evidence="1">
    <location>
        <begin position="139"/>
        <end position="156"/>
    </location>
</feature>
<gene>
    <name evidence="2" type="ORF">Cba03nite_36260</name>
</gene>